<dbReference type="InterPro" id="IPR036879">
    <property type="entry name" value="TF_MADSbox_sf"/>
</dbReference>
<dbReference type="PANTHER" id="PTHR11945">
    <property type="entry name" value="MADS BOX PROTEIN"/>
    <property type="match status" value="1"/>
</dbReference>
<dbReference type="PROSITE" id="PS50066">
    <property type="entry name" value="MADS_BOX_2"/>
    <property type="match status" value="1"/>
</dbReference>
<reference evidence="9" key="1">
    <citation type="journal article" date="2018" name="Nat. Plants">
        <title>Whole-genome landscape of Medicago truncatula symbiotic genes.</title>
        <authorList>
            <person name="Pecrix Y."/>
            <person name="Gamas P."/>
            <person name="Carrere S."/>
        </authorList>
    </citation>
    <scope>NUCLEOTIDE SEQUENCE</scope>
    <source>
        <tissue evidence="9">Leaves</tissue>
    </source>
</reference>
<evidence type="ECO:0000256" key="3">
    <source>
        <dbReference type="ARBA" id="ARBA00023125"/>
    </source>
</evidence>
<evidence type="ECO:0000256" key="4">
    <source>
        <dbReference type="ARBA" id="ARBA00023163"/>
    </source>
</evidence>
<dbReference type="Pfam" id="PF00319">
    <property type="entry name" value="SRF-TF"/>
    <property type="match status" value="1"/>
</dbReference>
<name>A0A396IQ06_MEDTR</name>
<feature type="region of interest" description="Disordered" evidence="7">
    <location>
        <begin position="1"/>
        <end position="32"/>
    </location>
</feature>
<evidence type="ECO:0000259" key="8">
    <source>
        <dbReference type="PROSITE" id="PS50066"/>
    </source>
</evidence>
<dbReference type="GO" id="GO:0005634">
    <property type="term" value="C:nucleus"/>
    <property type="evidence" value="ECO:0007669"/>
    <property type="project" value="UniProtKB-SubCell"/>
</dbReference>
<evidence type="ECO:0000256" key="5">
    <source>
        <dbReference type="ARBA" id="ARBA00023242"/>
    </source>
</evidence>
<dbReference type="GO" id="GO:0003677">
    <property type="term" value="F:DNA binding"/>
    <property type="evidence" value="ECO:0007669"/>
    <property type="project" value="UniProtKB-KW"/>
</dbReference>
<evidence type="ECO:0000256" key="1">
    <source>
        <dbReference type="ARBA" id="ARBA00004123"/>
    </source>
</evidence>
<dbReference type="PANTHER" id="PTHR11945:SF534">
    <property type="entry name" value="MYOCYTE-SPECIFIC ENHANCER FACTOR 2"/>
    <property type="match status" value="1"/>
</dbReference>
<dbReference type="PRINTS" id="PR00404">
    <property type="entry name" value="MADSDOMAIN"/>
</dbReference>
<keyword evidence="6" id="KW-0175">Coiled coil</keyword>
<evidence type="ECO:0000256" key="7">
    <source>
        <dbReference type="SAM" id="MobiDB-lite"/>
    </source>
</evidence>
<keyword evidence="5" id="KW-0539">Nucleus</keyword>
<dbReference type="Proteomes" id="UP000265566">
    <property type="component" value="Chromosome 3"/>
</dbReference>
<dbReference type="GO" id="GO:0045893">
    <property type="term" value="P:positive regulation of DNA-templated transcription"/>
    <property type="evidence" value="ECO:0007669"/>
    <property type="project" value="UniProtKB-ARBA"/>
</dbReference>
<comment type="subcellular location">
    <subcellularLocation>
        <location evidence="1">Nucleus</location>
    </subcellularLocation>
</comment>
<dbReference type="SMART" id="SM00432">
    <property type="entry name" value="MADS"/>
    <property type="match status" value="1"/>
</dbReference>
<gene>
    <name evidence="9" type="ORF">MtrunA17_Chr3g0093131</name>
</gene>
<evidence type="ECO:0000256" key="6">
    <source>
        <dbReference type="SAM" id="Coils"/>
    </source>
</evidence>
<protein>
    <submittedName>
        <fullName evidence="9">Putative transcription factor MADS-type1 family</fullName>
    </submittedName>
</protein>
<evidence type="ECO:0000313" key="9">
    <source>
        <dbReference type="EMBL" id="RHN66613.1"/>
    </source>
</evidence>
<comment type="caution">
    <text evidence="9">The sequence shown here is derived from an EMBL/GenBank/DDBJ whole genome shotgun (WGS) entry which is preliminary data.</text>
</comment>
<feature type="domain" description="MADS-box" evidence="8">
    <location>
        <begin position="18"/>
        <end position="66"/>
    </location>
</feature>
<accession>A0A396IQ06</accession>
<feature type="coiled-coil region" evidence="6">
    <location>
        <begin position="106"/>
        <end position="140"/>
    </location>
</feature>
<keyword evidence="2" id="KW-0805">Transcription regulation</keyword>
<dbReference type="Gramene" id="rna14640">
    <property type="protein sequence ID" value="RHN66613.1"/>
    <property type="gene ID" value="gene14640"/>
</dbReference>
<dbReference type="GO" id="GO:0046983">
    <property type="term" value="F:protein dimerization activity"/>
    <property type="evidence" value="ECO:0007669"/>
    <property type="project" value="InterPro"/>
</dbReference>
<dbReference type="Gene3D" id="3.40.1810.10">
    <property type="entry name" value="Transcription factor, MADS-box"/>
    <property type="match status" value="1"/>
</dbReference>
<dbReference type="EMBL" id="PSQE01000003">
    <property type="protein sequence ID" value="RHN66613.1"/>
    <property type="molecule type" value="Genomic_DNA"/>
</dbReference>
<sequence>MDDNCEMSKKIPMAAERNNTRKRKKDEIKKDEKPNMTFSKQKLGIFNKAIELSILCESETALIVISPDENKLYECGYPNYDAVIQRFLTGHTDENEKKNQQDDDIVETLRLRYEAMQGKLNEEQEKLEKLKATEAQKSNSDFPYDWWNKSIDDMDLTSLEDITTSLDKLKINLSVASQAKKFNLHPIQENVC</sequence>
<dbReference type="AlphaFoldDB" id="A0A396IQ06"/>
<organism evidence="9">
    <name type="scientific">Medicago truncatula</name>
    <name type="common">Barrel medic</name>
    <name type="synonym">Medicago tribuloides</name>
    <dbReference type="NCBI Taxonomy" id="3880"/>
    <lineage>
        <taxon>Eukaryota</taxon>
        <taxon>Viridiplantae</taxon>
        <taxon>Streptophyta</taxon>
        <taxon>Embryophyta</taxon>
        <taxon>Tracheophyta</taxon>
        <taxon>Spermatophyta</taxon>
        <taxon>Magnoliopsida</taxon>
        <taxon>eudicotyledons</taxon>
        <taxon>Gunneridae</taxon>
        <taxon>Pentapetalae</taxon>
        <taxon>rosids</taxon>
        <taxon>fabids</taxon>
        <taxon>Fabales</taxon>
        <taxon>Fabaceae</taxon>
        <taxon>Papilionoideae</taxon>
        <taxon>50 kb inversion clade</taxon>
        <taxon>NPAAA clade</taxon>
        <taxon>Hologalegina</taxon>
        <taxon>IRL clade</taxon>
        <taxon>Trifolieae</taxon>
        <taxon>Medicago</taxon>
    </lineage>
</organism>
<keyword evidence="3" id="KW-0238">DNA-binding</keyword>
<evidence type="ECO:0000256" key="2">
    <source>
        <dbReference type="ARBA" id="ARBA00023015"/>
    </source>
</evidence>
<proteinExistence type="predicted"/>
<dbReference type="InterPro" id="IPR002100">
    <property type="entry name" value="TF_MADSbox"/>
</dbReference>
<keyword evidence="4" id="KW-0804">Transcription</keyword>
<dbReference type="SUPFAM" id="SSF55455">
    <property type="entry name" value="SRF-like"/>
    <property type="match status" value="1"/>
</dbReference>